<keyword evidence="3 4" id="KW-0443">Lipid metabolism</keyword>
<protein>
    <submittedName>
        <fullName evidence="6">Patatin</fullName>
    </submittedName>
</protein>
<comment type="caution">
    <text evidence="4">Lacks conserved residue(s) required for the propagation of feature annotation.</text>
</comment>
<evidence type="ECO:0000256" key="1">
    <source>
        <dbReference type="ARBA" id="ARBA00022801"/>
    </source>
</evidence>
<feature type="short sequence motif" description="DGA/G" evidence="4">
    <location>
        <begin position="274"/>
        <end position="276"/>
    </location>
</feature>
<evidence type="ECO:0000256" key="2">
    <source>
        <dbReference type="ARBA" id="ARBA00022963"/>
    </source>
</evidence>
<feature type="domain" description="PNPLA" evidence="5">
    <location>
        <begin position="63"/>
        <end position="287"/>
    </location>
</feature>
<dbReference type="PANTHER" id="PTHR14226">
    <property type="entry name" value="NEUROPATHY TARGET ESTERASE/SWISS CHEESE D.MELANOGASTER"/>
    <property type="match status" value="1"/>
</dbReference>
<dbReference type="EMBL" id="PDKK01000008">
    <property type="protein sequence ID" value="RXK04882.1"/>
    <property type="molecule type" value="Genomic_DNA"/>
</dbReference>
<evidence type="ECO:0000256" key="4">
    <source>
        <dbReference type="PROSITE-ProRule" id="PRU01161"/>
    </source>
</evidence>
<dbReference type="PROSITE" id="PS51257">
    <property type="entry name" value="PROKAR_LIPOPROTEIN"/>
    <property type="match status" value="1"/>
</dbReference>
<evidence type="ECO:0000259" key="5">
    <source>
        <dbReference type="PROSITE" id="PS51635"/>
    </source>
</evidence>
<dbReference type="Gene3D" id="3.40.1090.10">
    <property type="entry name" value="Cytosolic phospholipase A2 catalytic domain"/>
    <property type="match status" value="2"/>
</dbReference>
<accession>A0A4Q1AQM3</accession>
<feature type="active site" description="Proton acceptor" evidence="4">
    <location>
        <position position="274"/>
    </location>
</feature>
<dbReference type="PROSITE" id="PS51635">
    <property type="entry name" value="PNPLA"/>
    <property type="match status" value="1"/>
</dbReference>
<dbReference type="InterPro" id="IPR016035">
    <property type="entry name" value="Acyl_Trfase/lysoPLipase"/>
</dbReference>
<dbReference type="InterPro" id="IPR002641">
    <property type="entry name" value="PNPLA_dom"/>
</dbReference>
<comment type="caution">
    <text evidence="6">The sequence shown here is derived from an EMBL/GenBank/DDBJ whole genome shotgun (WGS) entry which is preliminary data.</text>
</comment>
<feature type="active site" description="Nucleophile" evidence="4">
    <location>
        <position position="99"/>
    </location>
</feature>
<dbReference type="InterPro" id="IPR050301">
    <property type="entry name" value="NTE"/>
</dbReference>
<dbReference type="OrthoDB" id="8541087at2"/>
<dbReference type="Proteomes" id="UP000289758">
    <property type="component" value="Unassembled WGS sequence"/>
</dbReference>
<evidence type="ECO:0000313" key="7">
    <source>
        <dbReference type="Proteomes" id="UP000289758"/>
    </source>
</evidence>
<sequence>MIYQLRVFLKSFIKSIFLIVPILFFSACASKKPILNEPITKEKFEKLKVDKLLNPKDDLSLILTFSGGGTRAASLSYGVLKELKNLNLLDEVDVISSVSGGSFTSAYYGLYGDEIFEDFEDKFLKKPIQTTLIDTFLNPFNWFYLSFSGRSDYVADYYEEEIFGKKTFKDLRKDSPKIIINATDISTGNPFAFSPENFRRICSDWEVYPIGRAVTASSAIPILFSPITLKNYKGCSDFKVEDKKDIELSYNDEQSLGIRKYYDKENYEYLHLVDGGIADNLGIRSLLYIVTEHDNNFLKVLEEFGIPNSKRVALIVVNAADTLNPKIAKEELPPDISTTMGAVSTIQLTRYNSDTLDLMKYNFNIWKKQVDKVRCKDKEDCNSIEFYLIELNFKQLPKKEAKKFLLTQTSLELSPKRVDEIILAGQKLLKESKEFQKLLKDLGR</sequence>
<keyword evidence="1 4" id="KW-0378">Hydrolase</keyword>
<dbReference type="AlphaFoldDB" id="A0A4Q1AQM3"/>
<proteinExistence type="predicted"/>
<evidence type="ECO:0000256" key="3">
    <source>
        <dbReference type="ARBA" id="ARBA00023098"/>
    </source>
</evidence>
<reference evidence="6 7" key="1">
    <citation type="submission" date="2017-10" db="EMBL/GenBank/DDBJ databases">
        <title>Genomics of the genus Arcobacter.</title>
        <authorList>
            <person name="Perez-Cataluna A."/>
            <person name="Figueras M.J."/>
        </authorList>
    </citation>
    <scope>NUCLEOTIDE SEQUENCE [LARGE SCALE GENOMIC DNA]</scope>
    <source>
        <strain evidence="6 7">CECT 8441</strain>
    </source>
</reference>
<keyword evidence="7" id="KW-1185">Reference proteome</keyword>
<name>A0A4Q1AQM3_9BACT</name>
<dbReference type="GO" id="GO:0016042">
    <property type="term" value="P:lipid catabolic process"/>
    <property type="evidence" value="ECO:0007669"/>
    <property type="project" value="UniProtKB-UniRule"/>
</dbReference>
<dbReference type="SUPFAM" id="SSF52151">
    <property type="entry name" value="FabD/lysophospholipase-like"/>
    <property type="match status" value="1"/>
</dbReference>
<dbReference type="PANTHER" id="PTHR14226:SF78">
    <property type="entry name" value="SLR0060 PROTEIN"/>
    <property type="match status" value="1"/>
</dbReference>
<dbReference type="Pfam" id="PF01734">
    <property type="entry name" value="Patatin"/>
    <property type="match status" value="1"/>
</dbReference>
<dbReference type="GO" id="GO:0016787">
    <property type="term" value="F:hydrolase activity"/>
    <property type="evidence" value="ECO:0007669"/>
    <property type="project" value="UniProtKB-UniRule"/>
</dbReference>
<organism evidence="6 7">
    <name type="scientific">Halarcobacter ebronensis</name>
    <dbReference type="NCBI Taxonomy" id="1462615"/>
    <lineage>
        <taxon>Bacteria</taxon>
        <taxon>Pseudomonadati</taxon>
        <taxon>Campylobacterota</taxon>
        <taxon>Epsilonproteobacteria</taxon>
        <taxon>Campylobacterales</taxon>
        <taxon>Arcobacteraceae</taxon>
        <taxon>Halarcobacter</taxon>
    </lineage>
</organism>
<evidence type="ECO:0000313" key="6">
    <source>
        <dbReference type="EMBL" id="RXK04882.1"/>
    </source>
</evidence>
<keyword evidence="2 4" id="KW-0442">Lipid degradation</keyword>
<gene>
    <name evidence="6" type="ORF">CRV07_09845</name>
</gene>